<dbReference type="SMART" id="SM00363">
    <property type="entry name" value="S4"/>
    <property type="match status" value="1"/>
</dbReference>
<evidence type="ECO:0000259" key="2">
    <source>
        <dbReference type="SMART" id="SM00363"/>
    </source>
</evidence>
<feature type="domain" description="RNA-binding S4" evidence="2">
    <location>
        <begin position="176"/>
        <end position="241"/>
    </location>
</feature>
<dbReference type="AlphaFoldDB" id="A0A1G8G9D0"/>
<dbReference type="Pfam" id="PF01479">
    <property type="entry name" value="S4"/>
    <property type="match status" value="1"/>
</dbReference>
<evidence type="ECO:0000313" key="3">
    <source>
        <dbReference type="EMBL" id="SDH90992.1"/>
    </source>
</evidence>
<dbReference type="InterPro" id="IPR040591">
    <property type="entry name" value="RqcP2_RBD"/>
</dbReference>
<dbReference type="EMBL" id="FNDZ01000001">
    <property type="protein sequence ID" value="SDH90992.1"/>
    <property type="molecule type" value="Genomic_DNA"/>
</dbReference>
<gene>
    <name evidence="3" type="ORF">SAMN05421804_101183</name>
</gene>
<dbReference type="Proteomes" id="UP000183255">
    <property type="component" value="Unassembled WGS sequence"/>
</dbReference>
<dbReference type="InterPro" id="IPR002942">
    <property type="entry name" value="S4_RNA-bd"/>
</dbReference>
<dbReference type="Gene3D" id="3.10.290.10">
    <property type="entry name" value="RNA-binding S4 domain"/>
    <property type="match status" value="1"/>
</dbReference>
<dbReference type="PANTHER" id="PTHR13633">
    <property type="entry name" value="MITOCHONDRIAL TRANSCRIPTION RESCUE FACTOR 1"/>
    <property type="match status" value="1"/>
</dbReference>
<dbReference type="Pfam" id="PF17774">
    <property type="entry name" value="YlmH_RBD"/>
    <property type="match status" value="1"/>
</dbReference>
<accession>A0A1G8G9D0</accession>
<dbReference type="CDD" id="cd00165">
    <property type="entry name" value="S4"/>
    <property type="match status" value="1"/>
</dbReference>
<proteinExistence type="predicted"/>
<organism evidence="3 4">
    <name type="scientific">Proteiniclasticum ruminis</name>
    <dbReference type="NCBI Taxonomy" id="398199"/>
    <lineage>
        <taxon>Bacteria</taxon>
        <taxon>Bacillati</taxon>
        <taxon>Bacillota</taxon>
        <taxon>Clostridia</taxon>
        <taxon>Eubacteriales</taxon>
        <taxon>Clostridiaceae</taxon>
        <taxon>Proteiniclasticum</taxon>
    </lineage>
</organism>
<reference evidence="3 4" key="1">
    <citation type="submission" date="2016-10" db="EMBL/GenBank/DDBJ databases">
        <authorList>
            <person name="de Groot N.N."/>
        </authorList>
    </citation>
    <scope>NUCLEOTIDE SEQUENCE [LARGE SCALE GENOMIC DNA]</scope>
    <source>
        <strain evidence="3 4">CGMCC 1.5058</strain>
    </source>
</reference>
<keyword evidence="1" id="KW-0694">RNA-binding</keyword>
<dbReference type="GO" id="GO:0003723">
    <property type="term" value="F:RNA binding"/>
    <property type="evidence" value="ECO:0007669"/>
    <property type="project" value="UniProtKB-KW"/>
</dbReference>
<evidence type="ECO:0000313" key="4">
    <source>
        <dbReference type="Proteomes" id="UP000183255"/>
    </source>
</evidence>
<evidence type="ECO:0000256" key="1">
    <source>
        <dbReference type="PROSITE-ProRule" id="PRU00182"/>
    </source>
</evidence>
<dbReference type="RefSeq" id="WP_031572888.1">
    <property type="nucleotide sequence ID" value="NZ_DAMANS010000021.1"/>
</dbReference>
<dbReference type="PANTHER" id="PTHR13633:SF3">
    <property type="entry name" value="MITOCHONDRIAL TRANSCRIPTION RESCUE FACTOR 1"/>
    <property type="match status" value="1"/>
</dbReference>
<dbReference type="PROSITE" id="PS50889">
    <property type="entry name" value="S4"/>
    <property type="match status" value="1"/>
</dbReference>
<dbReference type="InterPro" id="IPR036986">
    <property type="entry name" value="S4_RNA-bd_sf"/>
</dbReference>
<sequence length="252" mass="29241">MDKQSFVRAFSNEDTFRMAKLYEALERARNYDFPFVVEEFYTPLVWSTVEKMKEFSNITVLGEEFLERRVFSVNWEGASPLKIVEITNLQPAIKLEHKDYLGALLGLGIQREKFGDLFVHQDVAYVLVFEEMGSYVTEHLYGAGKCAVETKLYDYEDKVKELMPSLQKFEAVVASKRVDVIVAELAKTSRGKAVELIERGLVLLNYQECKEKSKELKPEDTLTIRRKGKFKIGEVLKETQKGNLRMEFYKFL</sequence>
<dbReference type="InterPro" id="IPR012677">
    <property type="entry name" value="Nucleotide-bd_a/b_plait_sf"/>
</dbReference>
<dbReference type="Gene3D" id="3.30.70.330">
    <property type="match status" value="1"/>
</dbReference>
<protein>
    <submittedName>
        <fullName evidence="3">S4 domain-containing protein</fullName>
    </submittedName>
</protein>
<name>A0A1G8G9D0_9CLOT</name>
<dbReference type="SUPFAM" id="SSF55174">
    <property type="entry name" value="Alpha-L RNA-binding motif"/>
    <property type="match status" value="1"/>
</dbReference>